<comment type="subunit">
    <text evidence="2">Interacts transiently with the RNA polymerase catalytic core formed by RpoA, RpoB, RpoC and RpoZ (2 alpha, 1 beta, 1 beta' and 1 omega subunit) to form the RNA polymerase holoenzyme that can initiate transcription.</text>
</comment>
<dbReference type="InterPro" id="IPR052704">
    <property type="entry name" value="ECF_Sigma-70_Domain"/>
</dbReference>
<dbReference type="NCBIfam" id="TIGR02937">
    <property type="entry name" value="sigma70-ECF"/>
    <property type="match status" value="1"/>
</dbReference>
<dbReference type="EMBL" id="JAAXKY010000147">
    <property type="protein sequence ID" value="NMH81421.1"/>
    <property type="molecule type" value="Genomic_DNA"/>
</dbReference>
<feature type="domain" description="RNA polymerase sigma-70 region 2" evidence="7">
    <location>
        <begin position="68"/>
        <end position="128"/>
    </location>
</feature>
<dbReference type="InterPro" id="IPR014284">
    <property type="entry name" value="RNA_pol_sigma-70_dom"/>
</dbReference>
<comment type="caution">
    <text evidence="9">The sequence shown here is derived from an EMBL/GenBank/DDBJ whole genome shotgun (WGS) entry which is preliminary data.</text>
</comment>
<name>A0ABX1RLZ3_9PSEU</name>
<keyword evidence="10" id="KW-1185">Reference proteome</keyword>
<dbReference type="InterPro" id="IPR014303">
    <property type="entry name" value="RNA_pol_sigma-70_ECF"/>
</dbReference>
<dbReference type="Pfam" id="PF04542">
    <property type="entry name" value="Sigma70_r2"/>
    <property type="match status" value="1"/>
</dbReference>
<comment type="similarity">
    <text evidence="1">Belongs to the sigma-70 factor family. ECF subfamily.</text>
</comment>
<keyword evidence="4" id="KW-0731">Sigma factor</keyword>
<evidence type="ECO:0000256" key="3">
    <source>
        <dbReference type="ARBA" id="ARBA00023015"/>
    </source>
</evidence>
<feature type="domain" description="RNA polymerase sigma factor 70 region 4 type 2" evidence="8">
    <location>
        <begin position="164"/>
        <end position="214"/>
    </location>
</feature>
<keyword evidence="5" id="KW-0804">Transcription</keyword>
<dbReference type="InterPro" id="IPR013325">
    <property type="entry name" value="RNA_pol_sigma_r2"/>
</dbReference>
<dbReference type="PANTHER" id="PTHR30173:SF36">
    <property type="entry name" value="ECF RNA POLYMERASE SIGMA FACTOR SIGJ"/>
    <property type="match status" value="1"/>
</dbReference>
<keyword evidence="3" id="KW-0805">Transcription regulation</keyword>
<evidence type="ECO:0000256" key="6">
    <source>
        <dbReference type="SAM" id="MobiDB-lite"/>
    </source>
</evidence>
<evidence type="ECO:0000259" key="7">
    <source>
        <dbReference type="Pfam" id="PF04542"/>
    </source>
</evidence>
<dbReference type="SUPFAM" id="SSF88659">
    <property type="entry name" value="Sigma3 and sigma4 domains of RNA polymerase sigma factors"/>
    <property type="match status" value="1"/>
</dbReference>
<dbReference type="PANTHER" id="PTHR30173">
    <property type="entry name" value="SIGMA 19 FACTOR"/>
    <property type="match status" value="1"/>
</dbReference>
<dbReference type="Pfam" id="PF08281">
    <property type="entry name" value="Sigma70_r4_2"/>
    <property type="match status" value="1"/>
</dbReference>
<proteinExistence type="inferred from homology"/>
<dbReference type="Gene3D" id="1.10.1740.10">
    <property type="match status" value="1"/>
</dbReference>
<dbReference type="Gene3D" id="1.10.10.10">
    <property type="entry name" value="Winged helix-like DNA-binding domain superfamily/Winged helix DNA-binding domain"/>
    <property type="match status" value="1"/>
</dbReference>
<evidence type="ECO:0000256" key="5">
    <source>
        <dbReference type="ARBA" id="ARBA00023163"/>
    </source>
</evidence>
<dbReference type="Proteomes" id="UP001296706">
    <property type="component" value="Unassembled WGS sequence"/>
</dbReference>
<dbReference type="InterPro" id="IPR013249">
    <property type="entry name" value="RNA_pol_sigma70_r4_t2"/>
</dbReference>
<evidence type="ECO:0000259" key="8">
    <source>
        <dbReference type="Pfam" id="PF08281"/>
    </source>
</evidence>
<feature type="region of interest" description="Disordered" evidence="6">
    <location>
        <begin position="1"/>
        <end position="60"/>
    </location>
</feature>
<dbReference type="SUPFAM" id="SSF88946">
    <property type="entry name" value="Sigma2 domain of RNA polymerase sigma factors"/>
    <property type="match status" value="1"/>
</dbReference>
<evidence type="ECO:0000256" key="2">
    <source>
        <dbReference type="ARBA" id="ARBA00011344"/>
    </source>
</evidence>
<dbReference type="InterPro" id="IPR007627">
    <property type="entry name" value="RNA_pol_sigma70_r2"/>
</dbReference>
<dbReference type="NCBIfam" id="NF007214">
    <property type="entry name" value="PRK09636.1"/>
    <property type="match status" value="1"/>
</dbReference>
<reference evidence="9 10" key="1">
    <citation type="submission" date="2020-04" db="EMBL/GenBank/DDBJ databases">
        <authorList>
            <person name="Klaysubun C."/>
            <person name="Duangmal K."/>
            <person name="Lipun K."/>
        </authorList>
    </citation>
    <scope>NUCLEOTIDE SEQUENCE [LARGE SCALE GENOMIC DNA]</scope>
    <source>
        <strain evidence="9 10">JCM 11839</strain>
    </source>
</reference>
<evidence type="ECO:0000313" key="9">
    <source>
        <dbReference type="EMBL" id="NMH81421.1"/>
    </source>
</evidence>
<evidence type="ECO:0000256" key="1">
    <source>
        <dbReference type="ARBA" id="ARBA00010641"/>
    </source>
</evidence>
<sequence length="352" mass="38268">MPRSVTPAGRWDSVAGDRSSRGEPCRRRARQPRGPASRTTCSGDAVGSVEGSPPGKDGGLDEVAADFAQVRPRLFGIAYRMLGGVADAEDIVQDVWVKWQAHDRTVVRDATAFLVTMTTRLSINATQTARARRETYVGPWLPEPVDTTADPELGAERGAALETAVLVLLEKLSPSERAAFVLREAFDYPYDRIAEVLQTKASNARKLLSRARQAVAAERRTSVDATHQRRLLSAFLSAAQAGDFDELESLFAAEVASYSDGDGVRGASRIPVFGRTRVARYVAAFATRFWAGVQVEWVDANGRPSVLVTRDGVPVAWLTVSGTGDGIDRIYWVLNPAKLERIAAAVRARTSR</sequence>
<dbReference type="InterPro" id="IPR032710">
    <property type="entry name" value="NTF2-like_dom_sf"/>
</dbReference>
<dbReference type="NCBIfam" id="TIGR02957">
    <property type="entry name" value="SigX4"/>
    <property type="match status" value="1"/>
</dbReference>
<organism evidence="9 10">
    <name type="scientific">Pseudonocardia xinjiangensis</name>
    <dbReference type="NCBI Taxonomy" id="75289"/>
    <lineage>
        <taxon>Bacteria</taxon>
        <taxon>Bacillati</taxon>
        <taxon>Actinomycetota</taxon>
        <taxon>Actinomycetes</taxon>
        <taxon>Pseudonocardiales</taxon>
        <taxon>Pseudonocardiaceae</taxon>
        <taxon>Pseudonocardia</taxon>
    </lineage>
</organism>
<evidence type="ECO:0000256" key="4">
    <source>
        <dbReference type="ARBA" id="ARBA00023082"/>
    </source>
</evidence>
<accession>A0ABX1RLZ3</accession>
<evidence type="ECO:0000313" key="10">
    <source>
        <dbReference type="Proteomes" id="UP001296706"/>
    </source>
</evidence>
<gene>
    <name evidence="9" type="ORF">HF577_30560</name>
</gene>
<dbReference type="SUPFAM" id="SSF54427">
    <property type="entry name" value="NTF2-like"/>
    <property type="match status" value="1"/>
</dbReference>
<dbReference type="InterPro" id="IPR013324">
    <property type="entry name" value="RNA_pol_sigma_r3/r4-like"/>
</dbReference>
<protein>
    <submittedName>
        <fullName evidence="9">RNA polymerase sigma-70 factor</fullName>
    </submittedName>
</protein>
<dbReference type="InterPro" id="IPR036388">
    <property type="entry name" value="WH-like_DNA-bd_sf"/>
</dbReference>